<dbReference type="InParanoid" id="B7QAY6"/>
<dbReference type="EMBL" id="ABJB010765970">
    <property type="status" value="NOT_ANNOTATED_CDS"/>
    <property type="molecule type" value="Genomic_DNA"/>
</dbReference>
<reference evidence="4" key="2">
    <citation type="submission" date="2020-05" db="UniProtKB">
        <authorList>
            <consortium name="EnsemblMetazoa"/>
        </authorList>
    </citation>
    <scope>IDENTIFICATION</scope>
    <source>
        <strain evidence="4">wikel</strain>
    </source>
</reference>
<evidence type="ECO:0000256" key="1">
    <source>
        <dbReference type="ARBA" id="ARBA00022737"/>
    </source>
</evidence>
<organism>
    <name type="scientific">Ixodes scapularis</name>
    <name type="common">Black-legged tick</name>
    <name type="synonym">Deer tick</name>
    <dbReference type="NCBI Taxonomy" id="6945"/>
    <lineage>
        <taxon>Eukaryota</taxon>
        <taxon>Metazoa</taxon>
        <taxon>Ecdysozoa</taxon>
        <taxon>Arthropoda</taxon>
        <taxon>Chelicerata</taxon>
        <taxon>Arachnida</taxon>
        <taxon>Acari</taxon>
        <taxon>Parasitiformes</taxon>
        <taxon>Ixodida</taxon>
        <taxon>Ixodoidea</taxon>
        <taxon>Ixodidae</taxon>
        <taxon>Ixodinae</taxon>
        <taxon>Ixodes</taxon>
    </lineage>
</organism>
<dbReference type="PANTHER" id="PTHR24111">
    <property type="entry name" value="LEUCINE-RICH REPEAT-CONTAINING PROTEIN 34"/>
    <property type="match status" value="1"/>
</dbReference>
<reference evidence="3 5" key="1">
    <citation type="submission" date="2008-03" db="EMBL/GenBank/DDBJ databases">
        <title>Annotation of Ixodes scapularis.</title>
        <authorList>
            <consortium name="Ixodes scapularis Genome Project Consortium"/>
            <person name="Caler E."/>
            <person name="Hannick L.I."/>
            <person name="Bidwell S."/>
            <person name="Joardar V."/>
            <person name="Thiagarajan M."/>
            <person name="Amedeo P."/>
            <person name="Galinsky K.J."/>
            <person name="Schobel S."/>
            <person name="Inman J."/>
            <person name="Hostetler J."/>
            <person name="Miller J."/>
            <person name="Hammond M."/>
            <person name="Megy K."/>
            <person name="Lawson D."/>
            <person name="Kodira C."/>
            <person name="Sutton G."/>
            <person name="Meyer J."/>
            <person name="Hill C.A."/>
            <person name="Birren B."/>
            <person name="Nene V."/>
            <person name="Collins F."/>
            <person name="Alarcon-Chaidez F."/>
            <person name="Wikel S."/>
            <person name="Strausberg R."/>
        </authorList>
    </citation>
    <scope>NUCLEOTIDE SEQUENCE [LARGE SCALE GENOMIC DNA]</scope>
    <source>
        <strain evidence="5">Wikel</strain>
        <strain evidence="3">Wikel colony</strain>
    </source>
</reference>
<keyword evidence="2" id="KW-0175">Coiled coil</keyword>
<dbReference type="PaxDb" id="6945-B7QAY6"/>
<keyword evidence="1" id="KW-0677">Repeat</keyword>
<dbReference type="VEuPathDB" id="VectorBase:ISCI012538"/>
<dbReference type="Gene3D" id="3.80.10.10">
    <property type="entry name" value="Ribonuclease Inhibitor"/>
    <property type="match status" value="3"/>
</dbReference>
<dbReference type="EnsemblMetazoa" id="ISCW012538-RA">
    <property type="protein sequence ID" value="ISCW012538-PA"/>
    <property type="gene ID" value="ISCW012538"/>
</dbReference>
<accession>B7QAY6</accession>
<feature type="coiled-coil region" evidence="2">
    <location>
        <begin position="646"/>
        <end position="673"/>
    </location>
</feature>
<dbReference type="SUPFAM" id="SSF52047">
    <property type="entry name" value="RNI-like"/>
    <property type="match status" value="1"/>
</dbReference>
<dbReference type="PANTHER" id="PTHR24111:SF0">
    <property type="entry name" value="LEUCINE-RICH REPEAT-CONTAINING PROTEIN"/>
    <property type="match status" value="1"/>
</dbReference>
<dbReference type="SMART" id="SM00368">
    <property type="entry name" value="LRR_RI"/>
    <property type="match status" value="4"/>
</dbReference>
<sequence length="680" mass="77334">MAEASRLDRNHRIMVFRMRHPLPQVHSHVTDLVPPAAIAKRLGTSSASADREELDALPAMSSSSRSMVLFDDSARRAAPRLLLWTTRAMEQRITTEHRTPLHLQDVLLWLLNNHRCIENVKINADIAFGILSRPFFSLVHFTAQVRHLQMIAWLPFDEKSDNDDLFKLALANTRSLETLTLSGMALTDIATSNIADALTRNESSLTYVSIRGIRVLRDTLAALLTTLHNCRRLKSLDLGFKVSCPGVLEPLEELLELNRDLEEFRYELNGPVRFPFNVLVKNRTLKTLSVGKEIFDEEDIGGLANTLTRNKRLRFLGLSFCPLENLVATWTAFSAGIASNTTLRELDMQRTDLNDMGAGFLAEALMINTTLQKLNVATGKLSANAAQWIAKTLLTNTSLQELRIGRVMGEKEDLAILLDILQDLRVSHRVFRYYTRRQLPTLIKLMRQKCRQTEVHISGTEEVPPELASYFFFVLRVQKQLTKLTIELNSPLMPNQARYLAALFRTSITLTDVELCIPTKGPEISILAESIRQSSSIQSLWVRSWEFDLQSADAFIEMIKGNRSLTHLTIFRCNEETDHVIARLGEALDHNYAITGIDLFDPYHMRIVCFHFLPQLRRNYFRLTRAAAFFKGVLCDQESAEDFRKLALSESLLSRLKEDRDSSEEEIKAAITEKLARLTL</sequence>
<evidence type="ECO:0000256" key="2">
    <source>
        <dbReference type="SAM" id="Coils"/>
    </source>
</evidence>
<gene>
    <name evidence="3" type="ORF">IscW_ISCW012538</name>
</gene>
<dbReference type="HOGENOM" id="CLU_404553_0_0_1"/>
<dbReference type="AlphaFoldDB" id="B7QAY6"/>
<dbReference type="InterPro" id="IPR032675">
    <property type="entry name" value="LRR_dom_sf"/>
</dbReference>
<dbReference type="Proteomes" id="UP000001555">
    <property type="component" value="Unassembled WGS sequence"/>
</dbReference>
<evidence type="ECO:0000313" key="4">
    <source>
        <dbReference type="EnsemblMetazoa" id="ISCW012538-PA"/>
    </source>
</evidence>
<dbReference type="InterPro" id="IPR052201">
    <property type="entry name" value="LRR-containing_regulator"/>
</dbReference>
<dbReference type="EMBL" id="DS897358">
    <property type="protein sequence ID" value="EEC16008.1"/>
    <property type="molecule type" value="Genomic_DNA"/>
</dbReference>
<name>B7QAY6_IXOSC</name>
<evidence type="ECO:0000313" key="5">
    <source>
        <dbReference type="Proteomes" id="UP000001555"/>
    </source>
</evidence>
<dbReference type="VEuPathDB" id="VectorBase:ISCW012538"/>
<keyword evidence="5" id="KW-1185">Reference proteome</keyword>
<evidence type="ECO:0000313" key="3">
    <source>
        <dbReference type="EMBL" id="EEC16008.1"/>
    </source>
</evidence>
<protein>
    <submittedName>
        <fullName evidence="3 4">Uncharacterized protein</fullName>
    </submittedName>
</protein>
<proteinExistence type="predicted"/>